<dbReference type="Pfam" id="PF00563">
    <property type="entry name" value="EAL"/>
    <property type="match status" value="1"/>
</dbReference>
<dbReference type="PANTHER" id="PTHR44757">
    <property type="entry name" value="DIGUANYLATE CYCLASE DGCP"/>
    <property type="match status" value="1"/>
</dbReference>
<feature type="modified residue" description="4-aspartylphosphate" evidence="4">
    <location>
        <position position="59"/>
    </location>
</feature>
<dbReference type="SMART" id="SM00052">
    <property type="entry name" value="EAL"/>
    <property type="match status" value="1"/>
</dbReference>
<dbReference type="InterPro" id="IPR001633">
    <property type="entry name" value="EAL_dom"/>
</dbReference>
<dbReference type="InterPro" id="IPR001789">
    <property type="entry name" value="Sig_transdc_resp-reg_receiver"/>
</dbReference>
<dbReference type="InterPro" id="IPR000160">
    <property type="entry name" value="GGDEF_dom"/>
</dbReference>
<dbReference type="SMART" id="SM00091">
    <property type="entry name" value="PAS"/>
    <property type="match status" value="1"/>
</dbReference>
<dbReference type="FunFam" id="3.20.20.450:FF:000001">
    <property type="entry name" value="Cyclic di-GMP phosphodiesterase yahA"/>
    <property type="match status" value="1"/>
</dbReference>
<dbReference type="SMART" id="SM00448">
    <property type="entry name" value="REC"/>
    <property type="match status" value="1"/>
</dbReference>
<dbReference type="InterPro" id="IPR035919">
    <property type="entry name" value="EAL_sf"/>
</dbReference>
<feature type="domain" description="PAS" evidence="6">
    <location>
        <begin position="137"/>
        <end position="184"/>
    </location>
</feature>
<dbReference type="SUPFAM" id="SSF52172">
    <property type="entry name" value="CheY-like"/>
    <property type="match status" value="1"/>
</dbReference>
<dbReference type="InterPro" id="IPR029016">
    <property type="entry name" value="GAF-like_dom_sf"/>
</dbReference>
<proteinExistence type="predicted"/>
<dbReference type="PROSITE" id="PS50110">
    <property type="entry name" value="RESPONSE_REGULATORY"/>
    <property type="match status" value="1"/>
</dbReference>
<dbReference type="CDD" id="cd00130">
    <property type="entry name" value="PAS"/>
    <property type="match status" value="1"/>
</dbReference>
<dbReference type="SUPFAM" id="SSF141868">
    <property type="entry name" value="EAL domain-like"/>
    <property type="match status" value="1"/>
</dbReference>
<dbReference type="SMART" id="SM00065">
    <property type="entry name" value="GAF"/>
    <property type="match status" value="1"/>
</dbReference>
<dbReference type="CDD" id="cd01949">
    <property type="entry name" value="GGDEF"/>
    <property type="match status" value="1"/>
</dbReference>
<dbReference type="InterPro" id="IPR013656">
    <property type="entry name" value="PAS_4"/>
</dbReference>
<dbReference type="PROSITE" id="PS50112">
    <property type="entry name" value="PAS"/>
    <property type="match status" value="1"/>
</dbReference>
<dbReference type="Gene3D" id="3.30.70.270">
    <property type="match status" value="1"/>
</dbReference>
<comment type="caution">
    <text evidence="9">The sequence shown here is derived from an EMBL/GenBank/DDBJ whole genome shotgun (WGS) entry which is preliminary data.</text>
</comment>
<dbReference type="SUPFAM" id="SSF55781">
    <property type="entry name" value="GAF domain-like"/>
    <property type="match status" value="1"/>
</dbReference>
<dbReference type="AlphaFoldDB" id="A0A7X6IA39"/>
<dbReference type="PANTHER" id="PTHR44757:SF2">
    <property type="entry name" value="BIOFILM ARCHITECTURE MAINTENANCE PROTEIN MBAA"/>
    <property type="match status" value="1"/>
</dbReference>
<dbReference type="InterPro" id="IPR012226">
    <property type="entry name" value="Diguanyl_cyclase/Pdiesterase"/>
</dbReference>
<dbReference type="CDD" id="cd01948">
    <property type="entry name" value="EAL"/>
    <property type="match status" value="1"/>
</dbReference>
<dbReference type="InterPro" id="IPR011006">
    <property type="entry name" value="CheY-like_superfamily"/>
</dbReference>
<dbReference type="Gene3D" id="3.20.20.450">
    <property type="entry name" value="EAL domain"/>
    <property type="match status" value="1"/>
</dbReference>
<dbReference type="InterPro" id="IPR043128">
    <property type="entry name" value="Rev_trsase/Diguanyl_cyclase"/>
</dbReference>
<keyword evidence="2" id="KW-0418">Kinase</keyword>
<dbReference type="CDD" id="cd00156">
    <property type="entry name" value="REC"/>
    <property type="match status" value="1"/>
</dbReference>
<dbReference type="PROSITE" id="PS50883">
    <property type="entry name" value="EAL"/>
    <property type="match status" value="1"/>
</dbReference>
<dbReference type="Pfam" id="PF00990">
    <property type="entry name" value="GGDEF"/>
    <property type="match status" value="1"/>
</dbReference>
<comment type="catalytic activity">
    <reaction evidence="3">
        <text>3',3'-c-di-GMP + H2O = 5'-phosphoguanylyl(3'-&gt;5')guanosine + H(+)</text>
        <dbReference type="Rhea" id="RHEA:24902"/>
        <dbReference type="ChEBI" id="CHEBI:15377"/>
        <dbReference type="ChEBI" id="CHEBI:15378"/>
        <dbReference type="ChEBI" id="CHEBI:58754"/>
        <dbReference type="ChEBI" id="CHEBI:58805"/>
        <dbReference type="EC" id="3.1.4.52"/>
    </reaction>
    <physiologicalReaction direction="left-to-right" evidence="3">
        <dbReference type="Rhea" id="RHEA:24903"/>
    </physiologicalReaction>
</comment>
<evidence type="ECO:0000256" key="3">
    <source>
        <dbReference type="ARBA" id="ARBA00051114"/>
    </source>
</evidence>
<dbReference type="NCBIfam" id="TIGR00254">
    <property type="entry name" value="GGDEF"/>
    <property type="match status" value="1"/>
</dbReference>
<dbReference type="PIRSF" id="PIRSF005925">
    <property type="entry name" value="Dos"/>
    <property type="match status" value="1"/>
</dbReference>
<dbReference type="NCBIfam" id="TIGR00229">
    <property type="entry name" value="sensory_box"/>
    <property type="match status" value="1"/>
</dbReference>
<dbReference type="InterPro" id="IPR052155">
    <property type="entry name" value="Biofilm_reg_signaling"/>
</dbReference>
<dbReference type="Gene3D" id="3.40.50.2300">
    <property type="match status" value="1"/>
</dbReference>
<dbReference type="Gene3D" id="3.30.450.40">
    <property type="match status" value="1"/>
</dbReference>
<feature type="domain" description="Response regulatory" evidence="5">
    <location>
        <begin position="7"/>
        <end position="124"/>
    </location>
</feature>
<protein>
    <submittedName>
        <fullName evidence="9">EAL domain-containing protein</fullName>
    </submittedName>
</protein>
<dbReference type="Gene3D" id="3.30.450.20">
    <property type="entry name" value="PAS domain"/>
    <property type="match status" value="1"/>
</dbReference>
<evidence type="ECO:0000256" key="2">
    <source>
        <dbReference type="ARBA" id="ARBA00022777"/>
    </source>
</evidence>
<evidence type="ECO:0000256" key="1">
    <source>
        <dbReference type="ARBA" id="ARBA00022679"/>
    </source>
</evidence>
<keyword evidence="1" id="KW-0808">Transferase</keyword>
<dbReference type="SUPFAM" id="SSF55073">
    <property type="entry name" value="Nucleotide cyclase"/>
    <property type="match status" value="1"/>
</dbReference>
<keyword evidence="10" id="KW-1185">Reference proteome</keyword>
<dbReference type="RefSeq" id="WP_168058272.1">
    <property type="nucleotide sequence ID" value="NZ_VTOW01000001.1"/>
</dbReference>
<evidence type="ECO:0000313" key="10">
    <source>
        <dbReference type="Proteomes" id="UP000534783"/>
    </source>
</evidence>
<sequence>MELKQINTLLIEDNPADARLIREILSDVKGLSLHLVCSDRISTGMKRFHQGPIDVILLDLSLPDSQGLDSLSRVQTQAPGIPIVILSGLSDEQTAMQAIQKGAQDYLIKGRISGDLLAHAISYAIERKRAAEALRVSEQQYRQLFESASDAILVADDDGRYLDANHRAEELLGYRRDELIGMTLADITPAERVGIGLKQYDAFKRLGRMTGEYTVTRKNGAKVEVEFSASRIVPGRYLSILRDITERKQAEETVRSRARRQAVIAELGQRALSGTALPALMNEAVSSVSETLEVEYCQALEPLPDGSAWLLTAGVGWEEGWVGEAERGAMENAQAAYTFACNGPVLVEDFEKETRFSPPALLREQGVVSGMSVLIPGRDHPHGVLEVHTRRRRTFSNEDVLFLQSIANVLAMAIDRKKAEERIEHQAYHDALTGLPNRLLLEDRLSVAVAQAHRRGEILAVLLIDLDRFKVINDTLGHPAGDELLRGAAARFIRSVREGDTIARMGGDEFAVLLPNLNSDEIALQIADRIASSLREPFHLEGRDLYVTASIGAAVYPHAGVDGRTLLQHADIALYRAKEQGRNTLRYFSPAMNSRAFERLSMESSLREALKREEFLLYFQPQVDLNGGEIIGFEALIRWQRPEIGMISPAEFIPLAEETGLILPIGEWVLRSACAQNVAWQRAGFPPTRIAVNLSVRQFHRENLVDTVTRALQESGLAPQYLELEITESVLMGKEMSILLMLRKLTDMGIQLSIDDFGTGYSSLAYLRRFPIAKLKVDQIFVRNLTTDPNDAVIARTVVGMAHSLHLKALAEGVETEAQLAYLRSIGCDQMQGYLFSHPLPVEEATRLLVQKKRL</sequence>
<accession>A0A7X6IA39</accession>
<dbReference type="InterPro" id="IPR029787">
    <property type="entry name" value="Nucleotide_cyclase"/>
</dbReference>
<name>A0A7X6IA39_9BACT</name>
<dbReference type="GO" id="GO:0071111">
    <property type="term" value="F:cyclic-guanylate-specific phosphodiesterase activity"/>
    <property type="evidence" value="ECO:0007669"/>
    <property type="project" value="UniProtKB-EC"/>
</dbReference>
<dbReference type="SMART" id="SM00267">
    <property type="entry name" value="GGDEF"/>
    <property type="match status" value="1"/>
</dbReference>
<evidence type="ECO:0000313" key="9">
    <source>
        <dbReference type="EMBL" id="NKE70000.1"/>
    </source>
</evidence>
<dbReference type="GO" id="GO:0071732">
    <property type="term" value="P:cellular response to nitric oxide"/>
    <property type="evidence" value="ECO:0007669"/>
    <property type="project" value="UniProtKB-ARBA"/>
</dbReference>
<dbReference type="Pfam" id="PF08448">
    <property type="entry name" value="PAS_4"/>
    <property type="match status" value="1"/>
</dbReference>
<dbReference type="EMBL" id="VTOW01000001">
    <property type="protein sequence ID" value="NKE70000.1"/>
    <property type="molecule type" value="Genomic_DNA"/>
</dbReference>
<dbReference type="PROSITE" id="PS50887">
    <property type="entry name" value="GGDEF"/>
    <property type="match status" value="1"/>
</dbReference>
<dbReference type="GO" id="GO:0000160">
    <property type="term" value="P:phosphorelay signal transduction system"/>
    <property type="evidence" value="ECO:0007669"/>
    <property type="project" value="InterPro"/>
</dbReference>
<gene>
    <name evidence="9" type="ORF">MNODULE_04485</name>
</gene>
<keyword evidence="4" id="KW-0597">Phosphoprotein</keyword>
<dbReference type="SUPFAM" id="SSF55785">
    <property type="entry name" value="PYP-like sensor domain (PAS domain)"/>
    <property type="match status" value="1"/>
</dbReference>
<dbReference type="InterPro" id="IPR000014">
    <property type="entry name" value="PAS"/>
</dbReference>
<evidence type="ECO:0000259" key="8">
    <source>
        <dbReference type="PROSITE" id="PS50887"/>
    </source>
</evidence>
<dbReference type="InterPro" id="IPR003018">
    <property type="entry name" value="GAF"/>
</dbReference>
<evidence type="ECO:0000259" key="6">
    <source>
        <dbReference type="PROSITE" id="PS50112"/>
    </source>
</evidence>
<organism evidence="9 10">
    <name type="scientific">Candidatus Manganitrophus noduliformans</name>
    <dbReference type="NCBI Taxonomy" id="2606439"/>
    <lineage>
        <taxon>Bacteria</taxon>
        <taxon>Pseudomonadati</taxon>
        <taxon>Nitrospirota</taxon>
        <taxon>Nitrospiria</taxon>
        <taxon>Candidatus Troglogloeales</taxon>
        <taxon>Candidatus Manganitrophaceae</taxon>
        <taxon>Candidatus Manganitrophus</taxon>
    </lineage>
</organism>
<dbReference type="FunFam" id="3.30.70.270:FF:000001">
    <property type="entry name" value="Diguanylate cyclase domain protein"/>
    <property type="match status" value="1"/>
</dbReference>
<feature type="domain" description="EAL" evidence="7">
    <location>
        <begin position="599"/>
        <end position="853"/>
    </location>
</feature>
<dbReference type="Proteomes" id="UP000534783">
    <property type="component" value="Unassembled WGS sequence"/>
</dbReference>
<evidence type="ECO:0000259" key="5">
    <source>
        <dbReference type="PROSITE" id="PS50110"/>
    </source>
</evidence>
<dbReference type="GO" id="GO:0016301">
    <property type="term" value="F:kinase activity"/>
    <property type="evidence" value="ECO:0007669"/>
    <property type="project" value="UniProtKB-KW"/>
</dbReference>
<feature type="domain" description="GGDEF" evidence="8">
    <location>
        <begin position="457"/>
        <end position="590"/>
    </location>
</feature>
<evidence type="ECO:0000259" key="7">
    <source>
        <dbReference type="PROSITE" id="PS50883"/>
    </source>
</evidence>
<dbReference type="Pfam" id="PF00072">
    <property type="entry name" value="Response_reg"/>
    <property type="match status" value="1"/>
</dbReference>
<dbReference type="Pfam" id="PF01590">
    <property type="entry name" value="GAF"/>
    <property type="match status" value="1"/>
</dbReference>
<evidence type="ECO:0000256" key="4">
    <source>
        <dbReference type="PROSITE-ProRule" id="PRU00169"/>
    </source>
</evidence>
<reference evidence="9 10" key="1">
    <citation type="journal article" date="2020" name="Nature">
        <title>Bacterial chemolithoautotrophy via manganese oxidation.</title>
        <authorList>
            <person name="Yu H."/>
            <person name="Leadbetter J.R."/>
        </authorList>
    </citation>
    <scope>NUCLEOTIDE SEQUENCE [LARGE SCALE GENOMIC DNA]</scope>
    <source>
        <strain evidence="9 10">Mn-1</strain>
    </source>
</reference>
<dbReference type="InterPro" id="IPR035965">
    <property type="entry name" value="PAS-like_dom_sf"/>
</dbReference>